<evidence type="ECO:0000256" key="12">
    <source>
        <dbReference type="ARBA" id="ARBA00023004"/>
    </source>
</evidence>
<dbReference type="Pfam" id="PF13640">
    <property type="entry name" value="2OG-FeII_Oxy_3"/>
    <property type="match status" value="1"/>
</dbReference>
<dbReference type="GO" id="GO:0032963">
    <property type="term" value="P:collagen metabolic process"/>
    <property type="evidence" value="ECO:0007669"/>
    <property type="project" value="InterPro"/>
</dbReference>
<keyword evidence="7" id="KW-0677">Repeat</keyword>
<comment type="cofactor">
    <cofactor evidence="1">
        <name>L-ascorbate</name>
        <dbReference type="ChEBI" id="CHEBI:38290"/>
    </cofactor>
</comment>
<evidence type="ECO:0000313" key="16">
    <source>
        <dbReference type="EMBL" id="KAK2186658.1"/>
    </source>
</evidence>
<keyword evidence="10" id="KW-0223">Dioxygenase</keyword>
<dbReference type="Proteomes" id="UP001209878">
    <property type="component" value="Unassembled WGS sequence"/>
</dbReference>
<dbReference type="GO" id="GO:0005506">
    <property type="term" value="F:iron ion binding"/>
    <property type="evidence" value="ECO:0007669"/>
    <property type="project" value="InterPro"/>
</dbReference>
<evidence type="ECO:0000256" key="5">
    <source>
        <dbReference type="ARBA" id="ARBA00022723"/>
    </source>
</evidence>
<dbReference type="SMART" id="SM00702">
    <property type="entry name" value="P4Hc"/>
    <property type="match status" value="2"/>
</dbReference>
<accession>A0AAD9P1Z2</accession>
<evidence type="ECO:0000256" key="3">
    <source>
        <dbReference type="ARBA" id="ARBA00006487"/>
    </source>
</evidence>
<evidence type="ECO:0000256" key="9">
    <source>
        <dbReference type="ARBA" id="ARBA00022824"/>
    </source>
</evidence>
<dbReference type="InterPro" id="IPR056585">
    <property type="entry name" value="Leprecan_dom"/>
</dbReference>
<gene>
    <name evidence="16" type="ORF">NP493_192g01027</name>
</gene>
<proteinExistence type="inferred from homology"/>
<dbReference type="GO" id="GO:0031418">
    <property type="term" value="F:L-ascorbic acid binding"/>
    <property type="evidence" value="ECO:0007669"/>
    <property type="project" value="InterPro"/>
</dbReference>
<dbReference type="Gene3D" id="1.25.40.10">
    <property type="entry name" value="Tetratricopeptide repeat domain"/>
    <property type="match status" value="2"/>
</dbReference>
<evidence type="ECO:0000256" key="1">
    <source>
        <dbReference type="ARBA" id="ARBA00001961"/>
    </source>
</evidence>
<dbReference type="Pfam" id="PF23557">
    <property type="entry name" value="TPR_leprecan"/>
    <property type="match status" value="1"/>
</dbReference>
<protein>
    <recommendedName>
        <fullName evidence="4">procollagen-proline 3-dioxygenase</fullName>
        <ecNumber evidence="4">1.14.11.7</ecNumber>
    </recommendedName>
</protein>
<sequence length="940" mass="106918">MEELPTRYRASFWPKSPNFTACLLALCLCSVVSQHTVTFDALYVAGKEAYEHEEWFVCANHMDRAIRGYNDFVESLTRCRRGCREKHTAVGLASGESLELAFFDMTLKRANCIARCRREKVKGPSKDLFSTDDVAAAFESLKPYDYLQICAYKIGKYETAVAAAYTYLLANPEYQIMKDNIKFYRSMKEVDTSYFKNLESKPHQELYKEGVEAYNEEDFLTTIQLLERALEAYYSEAEKCEALCESAIESKVTPDLYVTLSDHWTPVLACKLKCPVKLATEFGELLPDYLSEQYNYLQYSYYKAELDSHMKRARHGHLTATLISPLGDLKKAAENVASFLLYKPTDAVMLENKVFYLSEAGVTEADFQPDKVADMYYKQHKTNAEMMKYIKHKATAAAKGDLDDSETPMMNGDAAPLDTALFGQHDAQYEEKMEDLKRHLRTTIAAEERQLNGAHRVAVDNLLTQPECEALIELAGRGALSGDGYKGAEKQRSSPHTAYEMFEGLTIKRAAELVKLGTISESAARLYLKVSESARNFLATYYNLRRPLYFQFTHLVCRTALQDKNQKNRDDLSHPVHSDNCFIQPDGSCLKEKPAYIWRDLTGLIYLNDDFEGGDFFWAHRNMSVQTTVRPKCGRLVGFESSDYHGVKAVKRGRRCAVAMWYTFSPEYAEKTHREAFDLLDELQLETGSQQSWNRSLEMLFEERSYNITLTQSQLNGTERFVADNVATKEDCRILKELVNVGGLQGDGYPDRGGQRDTSPHTRHETFSGVTVLRAAELAREHVVSIASVERYLDLSDFARDLVRAYFDLHQPLYHDFTHMVCRTAVNDSNVDRTDMSHPIHSDNCAIQPDGSCVREPPAYIERDYRLSEIKPTLGRLVGFNASHFHGVKAVLNGQRCAIALWFTLDPRYSEAGHDLARNIINELKHRAEGPAPAQSHEEL</sequence>
<reference evidence="16" key="1">
    <citation type="journal article" date="2023" name="Mol. Biol. Evol.">
        <title>Third-Generation Sequencing Reveals the Adaptive Role of the Epigenome in Three Deep-Sea Polychaetes.</title>
        <authorList>
            <person name="Perez M."/>
            <person name="Aroh O."/>
            <person name="Sun Y."/>
            <person name="Lan Y."/>
            <person name="Juniper S.K."/>
            <person name="Young C.R."/>
            <person name="Angers B."/>
            <person name="Qian P.Y."/>
        </authorList>
    </citation>
    <scope>NUCLEOTIDE SEQUENCE</scope>
    <source>
        <strain evidence="16">R07B-5</strain>
    </source>
</reference>
<feature type="domain" description="Fe2OG dioxygenase" evidence="15">
    <location>
        <begin position="553"/>
        <end position="664"/>
    </location>
</feature>
<evidence type="ECO:0000259" key="15">
    <source>
        <dbReference type="PROSITE" id="PS51471"/>
    </source>
</evidence>
<dbReference type="InterPro" id="IPR044862">
    <property type="entry name" value="Pro_4_hyd_alph_FE2OG_OXY"/>
</dbReference>
<keyword evidence="6 14" id="KW-0732">Signal</keyword>
<dbReference type="InterPro" id="IPR005123">
    <property type="entry name" value="Oxoglu/Fe-dep_dioxygenase_dom"/>
</dbReference>
<evidence type="ECO:0000256" key="14">
    <source>
        <dbReference type="SAM" id="SignalP"/>
    </source>
</evidence>
<evidence type="ECO:0000256" key="8">
    <source>
        <dbReference type="ARBA" id="ARBA00022803"/>
    </source>
</evidence>
<comment type="cofactor">
    <cofactor evidence="2">
        <name>Fe cation</name>
        <dbReference type="ChEBI" id="CHEBI:24875"/>
    </cofactor>
</comment>
<keyword evidence="11" id="KW-0560">Oxidoreductase</keyword>
<dbReference type="GO" id="GO:0019797">
    <property type="term" value="F:procollagen-proline 3-dioxygenase activity"/>
    <property type="evidence" value="ECO:0007669"/>
    <property type="project" value="UniProtKB-EC"/>
</dbReference>
<evidence type="ECO:0000256" key="7">
    <source>
        <dbReference type="ARBA" id="ARBA00022737"/>
    </source>
</evidence>
<evidence type="ECO:0000256" key="2">
    <source>
        <dbReference type="ARBA" id="ARBA00001962"/>
    </source>
</evidence>
<dbReference type="Gene3D" id="2.60.120.620">
    <property type="entry name" value="q2cbj1_9rhob like domain"/>
    <property type="match status" value="2"/>
</dbReference>
<feature type="signal peptide" evidence="14">
    <location>
        <begin position="1"/>
        <end position="33"/>
    </location>
</feature>
<feature type="chain" id="PRO_5042107428" description="procollagen-proline 3-dioxygenase" evidence="14">
    <location>
        <begin position="34"/>
        <end position="940"/>
    </location>
</feature>
<keyword evidence="13" id="KW-0325">Glycoprotein</keyword>
<comment type="caution">
    <text evidence="16">The sequence shown here is derived from an EMBL/GenBank/DDBJ whole genome shotgun (WGS) entry which is preliminary data.</text>
</comment>
<evidence type="ECO:0000256" key="6">
    <source>
        <dbReference type="ARBA" id="ARBA00022729"/>
    </source>
</evidence>
<dbReference type="InterPro" id="IPR006620">
    <property type="entry name" value="Pro_4_hyd_alph"/>
</dbReference>
<dbReference type="PROSITE" id="PS51471">
    <property type="entry name" value="FE2OG_OXY"/>
    <property type="match status" value="1"/>
</dbReference>
<dbReference type="InterPro" id="IPR011990">
    <property type="entry name" value="TPR-like_helical_dom_sf"/>
</dbReference>
<keyword evidence="17" id="KW-1185">Reference proteome</keyword>
<keyword evidence="9" id="KW-0256">Endoplasmic reticulum</keyword>
<evidence type="ECO:0000256" key="4">
    <source>
        <dbReference type="ARBA" id="ARBA00012262"/>
    </source>
</evidence>
<organism evidence="16 17">
    <name type="scientific">Ridgeia piscesae</name>
    <name type="common">Tubeworm</name>
    <dbReference type="NCBI Taxonomy" id="27915"/>
    <lineage>
        <taxon>Eukaryota</taxon>
        <taxon>Metazoa</taxon>
        <taxon>Spiralia</taxon>
        <taxon>Lophotrochozoa</taxon>
        <taxon>Annelida</taxon>
        <taxon>Polychaeta</taxon>
        <taxon>Sedentaria</taxon>
        <taxon>Canalipalpata</taxon>
        <taxon>Sabellida</taxon>
        <taxon>Siboglinidae</taxon>
        <taxon>Ridgeia</taxon>
    </lineage>
</organism>
<comment type="similarity">
    <text evidence="3">Belongs to the leprecan family.</text>
</comment>
<dbReference type="EC" id="1.14.11.7" evidence="4"/>
<dbReference type="PANTHER" id="PTHR14049">
    <property type="entry name" value="LEPRECAN 1"/>
    <property type="match status" value="1"/>
</dbReference>
<dbReference type="AlphaFoldDB" id="A0AAD9P1Z2"/>
<keyword evidence="8" id="KW-0802">TPR repeat</keyword>
<evidence type="ECO:0000256" key="11">
    <source>
        <dbReference type="ARBA" id="ARBA00023002"/>
    </source>
</evidence>
<evidence type="ECO:0000313" key="17">
    <source>
        <dbReference type="Proteomes" id="UP001209878"/>
    </source>
</evidence>
<name>A0AAD9P1Z2_RIDPI</name>
<dbReference type="PANTHER" id="PTHR14049:SF9">
    <property type="entry name" value="PROCOLLAGEN-PROLINE 3-DIOXYGENASE"/>
    <property type="match status" value="1"/>
</dbReference>
<dbReference type="EMBL" id="JAODUO010000193">
    <property type="protein sequence ID" value="KAK2186658.1"/>
    <property type="molecule type" value="Genomic_DNA"/>
</dbReference>
<dbReference type="InterPro" id="IPR039575">
    <property type="entry name" value="P3H"/>
</dbReference>
<keyword evidence="5" id="KW-0479">Metal-binding</keyword>
<evidence type="ECO:0000256" key="10">
    <source>
        <dbReference type="ARBA" id="ARBA00022964"/>
    </source>
</evidence>
<keyword evidence="12" id="KW-0408">Iron</keyword>
<dbReference type="FunFam" id="2.60.120.620:FF:000003">
    <property type="entry name" value="Prolyl 3-hydroxylase 2"/>
    <property type="match status" value="1"/>
</dbReference>
<evidence type="ECO:0000256" key="13">
    <source>
        <dbReference type="ARBA" id="ARBA00023180"/>
    </source>
</evidence>